<feature type="compositionally biased region" description="Polar residues" evidence="1">
    <location>
        <begin position="8"/>
        <end position="22"/>
    </location>
</feature>
<evidence type="ECO:0000256" key="1">
    <source>
        <dbReference type="SAM" id="MobiDB-lite"/>
    </source>
</evidence>
<evidence type="ECO:0000313" key="2">
    <source>
        <dbReference type="EMBL" id="MQY27229.1"/>
    </source>
</evidence>
<dbReference type="AlphaFoldDB" id="A0A7K0DND5"/>
<reference evidence="2 3" key="1">
    <citation type="submission" date="2019-10" db="EMBL/GenBank/DDBJ databases">
        <title>Nocardia macrotermitis sp. nov. and Nocardia aurantia sp. nov., isolated from the gut of fungus growing-termite Macrotermes natalensis.</title>
        <authorList>
            <person name="Benndorf R."/>
            <person name="Schwitalla J."/>
            <person name="Martin K."/>
            <person name="De Beer W."/>
            <person name="Kaster A.-K."/>
            <person name="Vollmers J."/>
            <person name="Poulsen M."/>
            <person name="Beemelmanns C."/>
        </authorList>
    </citation>
    <scope>NUCLEOTIDE SEQUENCE [LARGE SCALE GENOMIC DNA]</scope>
    <source>
        <strain evidence="2 3">RB56</strain>
    </source>
</reference>
<feature type="region of interest" description="Disordered" evidence="1">
    <location>
        <begin position="1"/>
        <end position="54"/>
    </location>
</feature>
<evidence type="ECO:0000313" key="3">
    <source>
        <dbReference type="Proteomes" id="UP000431401"/>
    </source>
</evidence>
<dbReference type="Proteomes" id="UP000431401">
    <property type="component" value="Unassembled WGS sequence"/>
</dbReference>
<protein>
    <submittedName>
        <fullName evidence="2">Uncharacterized protein</fullName>
    </submittedName>
</protein>
<accession>A0A7K0DND5</accession>
<dbReference type="RefSeq" id="WP_153341991.1">
    <property type="nucleotide sequence ID" value="NZ_WEGI01000005.1"/>
</dbReference>
<gene>
    <name evidence="2" type="ORF">NRB56_28120</name>
</gene>
<proteinExistence type="predicted"/>
<sequence>MPSIWDDPQQQARDAARSNPSDLDSALRNYRSDADRQAAQQRKRTADAEQSRRTAASMIREFAAECRRRGISPRPVLYLTTQERGTFKRKAWPVEHPLDEAGWVVARHSGWNLVITEPGNVYDANRDNHPPANDYFRPVEDYYRRMSVGLMREDLSKPIVLGCHPPFGSGSKISGAPWPRQTLRACPQLAEILAHFLATGIEVETMKFIDGDGDGA</sequence>
<name>A0A7K0DND5_9NOCA</name>
<organism evidence="2 3">
    <name type="scientific">Nocardia aurantia</name>
    <dbReference type="NCBI Taxonomy" id="2585199"/>
    <lineage>
        <taxon>Bacteria</taxon>
        <taxon>Bacillati</taxon>
        <taxon>Actinomycetota</taxon>
        <taxon>Actinomycetes</taxon>
        <taxon>Mycobacteriales</taxon>
        <taxon>Nocardiaceae</taxon>
        <taxon>Nocardia</taxon>
    </lineage>
</organism>
<comment type="caution">
    <text evidence="2">The sequence shown here is derived from an EMBL/GenBank/DDBJ whole genome shotgun (WGS) entry which is preliminary data.</text>
</comment>
<dbReference type="EMBL" id="WEGI01000005">
    <property type="protein sequence ID" value="MQY27229.1"/>
    <property type="molecule type" value="Genomic_DNA"/>
</dbReference>
<keyword evidence="3" id="KW-1185">Reference proteome</keyword>